<dbReference type="PANTHER" id="PTHR39178">
    <property type="entry name" value="HYPOTHETICAL RIBOSOME-ASSOCIATED PROTEIN"/>
    <property type="match status" value="1"/>
</dbReference>
<dbReference type="InterPro" id="IPR007422">
    <property type="entry name" value="Peptidase_Prp"/>
</dbReference>
<protein>
    <recommendedName>
        <fullName evidence="6">Ribosomal processing cysteine protease Prp</fullName>
    </recommendedName>
</protein>
<dbReference type="Pfam" id="PF04327">
    <property type="entry name" value="Peptidase_Prp"/>
    <property type="match status" value="1"/>
</dbReference>
<evidence type="ECO:0000313" key="7">
    <source>
        <dbReference type="EMBL" id="SMG08732.1"/>
    </source>
</evidence>
<evidence type="ECO:0000256" key="2">
    <source>
        <dbReference type="ARBA" id="ARBA00022670"/>
    </source>
</evidence>
<dbReference type="OrthoDB" id="48998at2"/>
<gene>
    <name evidence="7" type="ORF">SAMN06275492_10151</name>
</gene>
<sequence length="110" mass="11958">MTEVVVYRGDDGSILSMKIEGHSDYAPSGQDIVCSSVTTLVQVLHVGLVDVLGMDVLSSVDEKRALVSIRWEKVTSESQAISAAVYKSFKALAKTYPRNVKLVEVQENAV</sequence>
<dbReference type="InterPro" id="IPR036764">
    <property type="entry name" value="Peptidase_Prp_sf"/>
</dbReference>
<dbReference type="GO" id="GO:0042254">
    <property type="term" value="P:ribosome biogenesis"/>
    <property type="evidence" value="ECO:0007669"/>
    <property type="project" value="UniProtKB-KW"/>
</dbReference>
<evidence type="ECO:0000256" key="3">
    <source>
        <dbReference type="ARBA" id="ARBA00022801"/>
    </source>
</evidence>
<evidence type="ECO:0000256" key="6">
    <source>
        <dbReference type="ARBA" id="ARBA00044538"/>
    </source>
</evidence>
<evidence type="ECO:0000256" key="5">
    <source>
        <dbReference type="ARBA" id="ARBA00044503"/>
    </source>
</evidence>
<keyword evidence="1" id="KW-0690">Ribosome biogenesis</keyword>
<dbReference type="AlphaFoldDB" id="A0A1X7I434"/>
<keyword evidence="2" id="KW-0645">Protease</keyword>
<dbReference type="RefSeq" id="WP_085543353.1">
    <property type="nucleotide sequence ID" value="NZ_FXBB01000001.1"/>
</dbReference>
<dbReference type="SUPFAM" id="SSF118010">
    <property type="entry name" value="TM1457-like"/>
    <property type="match status" value="1"/>
</dbReference>
<dbReference type="GO" id="GO:0008234">
    <property type="term" value="F:cysteine-type peptidase activity"/>
    <property type="evidence" value="ECO:0007669"/>
    <property type="project" value="UniProtKB-KW"/>
</dbReference>
<dbReference type="EMBL" id="FXBB01000001">
    <property type="protein sequence ID" value="SMG08732.1"/>
    <property type="molecule type" value="Genomic_DNA"/>
</dbReference>
<dbReference type="PANTHER" id="PTHR39178:SF1">
    <property type="entry name" value="RIBOSOMAL-PROCESSING CYSTEINE PROTEASE PRP"/>
    <property type="match status" value="1"/>
</dbReference>
<comment type="similarity">
    <text evidence="5">Belongs to the Prp family.</text>
</comment>
<dbReference type="Proteomes" id="UP000193355">
    <property type="component" value="Unassembled WGS sequence"/>
</dbReference>
<dbReference type="GO" id="GO:0006508">
    <property type="term" value="P:proteolysis"/>
    <property type="evidence" value="ECO:0007669"/>
    <property type="project" value="UniProtKB-KW"/>
</dbReference>
<accession>A0A1X7I434</accession>
<keyword evidence="4" id="KW-0788">Thiol protease</keyword>
<name>A0A1X7I434_9BACT</name>
<dbReference type="STRING" id="561720.SAMN06275492_10151"/>
<organism evidence="7 8">
    <name type="scientific">Dethiosulfovibrio salsuginis</name>
    <dbReference type="NCBI Taxonomy" id="561720"/>
    <lineage>
        <taxon>Bacteria</taxon>
        <taxon>Thermotogati</taxon>
        <taxon>Synergistota</taxon>
        <taxon>Synergistia</taxon>
        <taxon>Synergistales</taxon>
        <taxon>Dethiosulfovibrionaceae</taxon>
        <taxon>Dethiosulfovibrio</taxon>
    </lineage>
</organism>
<dbReference type="CDD" id="cd16332">
    <property type="entry name" value="Prp-like"/>
    <property type="match status" value="1"/>
</dbReference>
<keyword evidence="8" id="KW-1185">Reference proteome</keyword>
<proteinExistence type="inferred from homology"/>
<evidence type="ECO:0000313" key="8">
    <source>
        <dbReference type="Proteomes" id="UP000193355"/>
    </source>
</evidence>
<evidence type="ECO:0000256" key="1">
    <source>
        <dbReference type="ARBA" id="ARBA00022517"/>
    </source>
</evidence>
<dbReference type="Gene3D" id="3.30.70.1490">
    <property type="entry name" value="Cysteine protease Prp"/>
    <property type="match status" value="1"/>
</dbReference>
<evidence type="ECO:0000256" key="4">
    <source>
        <dbReference type="ARBA" id="ARBA00022807"/>
    </source>
</evidence>
<keyword evidence="3" id="KW-0378">Hydrolase</keyword>
<reference evidence="8" key="1">
    <citation type="submission" date="2017-04" db="EMBL/GenBank/DDBJ databases">
        <authorList>
            <person name="Varghese N."/>
            <person name="Submissions S."/>
        </authorList>
    </citation>
    <scope>NUCLEOTIDE SEQUENCE [LARGE SCALE GENOMIC DNA]</scope>
    <source>
        <strain evidence="8">USBA 82</strain>
    </source>
</reference>